<dbReference type="eggNOG" id="ENOG502QTFV">
    <property type="taxonomic scope" value="Eukaryota"/>
</dbReference>
<sequence>MAAAAVALQFPVSLRRMRFWVALACRGATGRAAAAGFRRRVAFNPSGNFDLSLSTDQDDAPQVEPPPPPTEDRFEIIINNDTIQMLDLSPIQEVLGDLNSLTAGPQ</sequence>
<reference evidence="2" key="3">
    <citation type="submission" date="2015-04" db="UniProtKB">
        <authorList>
            <consortium name="EnsemblPlants"/>
        </authorList>
    </citation>
    <scope>IDENTIFICATION</scope>
</reference>
<protein>
    <submittedName>
        <fullName evidence="2">Uncharacterized protein</fullName>
    </submittedName>
</protein>
<dbReference type="PANTHER" id="PTHR35724:SF1">
    <property type="entry name" value="PROTEIN CHLORORESPIRATORY REDUCTION 6, CHLOROPLASTIC"/>
    <property type="match status" value="1"/>
</dbReference>
<dbReference type="HOGENOM" id="CLU_2227013_0_0_1"/>
<dbReference type="GO" id="GO:0010275">
    <property type="term" value="P:NAD(P)H dehydrogenase complex assembly"/>
    <property type="evidence" value="ECO:0007669"/>
    <property type="project" value="TreeGrafter"/>
</dbReference>
<dbReference type="STRING" id="77586.A0A0D9VCC9"/>
<dbReference type="InterPro" id="IPR014946">
    <property type="entry name" value="CRR6"/>
</dbReference>
<name>A0A0D9VCC9_9ORYZ</name>
<reference evidence="3" key="2">
    <citation type="submission" date="2013-12" db="EMBL/GenBank/DDBJ databases">
        <authorList>
            <person name="Yu Y."/>
            <person name="Lee S."/>
            <person name="de Baynast K."/>
            <person name="Wissotski M."/>
            <person name="Liu L."/>
            <person name="Talag J."/>
            <person name="Goicoechea J."/>
            <person name="Angelova A."/>
            <person name="Jetty R."/>
            <person name="Kudrna D."/>
            <person name="Golser W."/>
            <person name="Rivera L."/>
            <person name="Zhang J."/>
            <person name="Wing R."/>
        </authorList>
    </citation>
    <scope>NUCLEOTIDE SEQUENCE</scope>
</reference>
<evidence type="ECO:0000256" key="1">
    <source>
        <dbReference type="SAM" id="MobiDB-lite"/>
    </source>
</evidence>
<dbReference type="Gramene" id="LPERR02G03740.1">
    <property type="protein sequence ID" value="LPERR02G03740.1"/>
    <property type="gene ID" value="LPERR02G03740"/>
</dbReference>
<dbReference type="Proteomes" id="UP000032180">
    <property type="component" value="Chromosome 2"/>
</dbReference>
<reference evidence="2 3" key="1">
    <citation type="submission" date="2012-08" db="EMBL/GenBank/DDBJ databases">
        <title>Oryza genome evolution.</title>
        <authorList>
            <person name="Wing R.A."/>
        </authorList>
    </citation>
    <scope>NUCLEOTIDE SEQUENCE</scope>
</reference>
<proteinExistence type="predicted"/>
<keyword evidence="3" id="KW-1185">Reference proteome</keyword>
<accession>A0A0D9VCC9</accession>
<evidence type="ECO:0000313" key="3">
    <source>
        <dbReference type="Proteomes" id="UP000032180"/>
    </source>
</evidence>
<dbReference type="EnsemblPlants" id="LPERR02G03740.1">
    <property type="protein sequence ID" value="LPERR02G03740.1"/>
    <property type="gene ID" value="LPERR02G03740"/>
</dbReference>
<evidence type="ECO:0000313" key="2">
    <source>
        <dbReference type="EnsemblPlants" id="LPERR02G03740.1"/>
    </source>
</evidence>
<feature type="region of interest" description="Disordered" evidence="1">
    <location>
        <begin position="49"/>
        <end position="71"/>
    </location>
</feature>
<organism evidence="2 3">
    <name type="scientific">Leersia perrieri</name>
    <dbReference type="NCBI Taxonomy" id="77586"/>
    <lineage>
        <taxon>Eukaryota</taxon>
        <taxon>Viridiplantae</taxon>
        <taxon>Streptophyta</taxon>
        <taxon>Embryophyta</taxon>
        <taxon>Tracheophyta</taxon>
        <taxon>Spermatophyta</taxon>
        <taxon>Magnoliopsida</taxon>
        <taxon>Liliopsida</taxon>
        <taxon>Poales</taxon>
        <taxon>Poaceae</taxon>
        <taxon>BOP clade</taxon>
        <taxon>Oryzoideae</taxon>
        <taxon>Oryzeae</taxon>
        <taxon>Oryzinae</taxon>
        <taxon>Leersia</taxon>
    </lineage>
</organism>
<dbReference type="GO" id="GO:0009507">
    <property type="term" value="C:chloroplast"/>
    <property type="evidence" value="ECO:0007669"/>
    <property type="project" value="TreeGrafter"/>
</dbReference>
<dbReference type="PANTHER" id="PTHR35724">
    <property type="entry name" value="PROTEIN CHLORORESPIRATORY REDUCTION 6, CHLOROPLASTIC"/>
    <property type="match status" value="1"/>
</dbReference>
<dbReference type="AlphaFoldDB" id="A0A0D9VCC9"/>